<accession>F8BW27</accession>
<organism evidence="4 5">
    <name type="scientific">Afipia carboxidovorans (strain ATCC 49405 / DSM 1227 / KCTC 32145 / OM5)</name>
    <name type="common">Oligotropha carboxidovorans</name>
    <dbReference type="NCBI Taxonomy" id="504832"/>
    <lineage>
        <taxon>Bacteria</taxon>
        <taxon>Pseudomonadati</taxon>
        <taxon>Pseudomonadota</taxon>
        <taxon>Alphaproteobacteria</taxon>
        <taxon>Hyphomicrobiales</taxon>
        <taxon>Nitrobacteraceae</taxon>
        <taxon>Afipia</taxon>
    </lineage>
</organism>
<dbReference type="KEGG" id="ocg:OCA5_c20310"/>
<feature type="region of interest" description="Disordered" evidence="1">
    <location>
        <begin position="1"/>
        <end position="33"/>
    </location>
</feature>
<dbReference type="EMBL" id="CP002826">
    <property type="protein sequence ID" value="AEI06738.1"/>
    <property type="molecule type" value="Genomic_DNA"/>
</dbReference>
<dbReference type="InterPro" id="IPR052894">
    <property type="entry name" value="AsmA-related"/>
</dbReference>
<keyword evidence="5" id="KW-1185">Reference proteome</keyword>
<dbReference type="PANTHER" id="PTHR30441:SF8">
    <property type="entry name" value="DUF748 DOMAIN-CONTAINING PROTEIN"/>
    <property type="match status" value="1"/>
</dbReference>
<evidence type="ECO:0000256" key="2">
    <source>
        <dbReference type="SAM" id="Phobius"/>
    </source>
</evidence>
<dbReference type="PANTHER" id="PTHR30441">
    <property type="entry name" value="DUF748 DOMAIN-CONTAINING PROTEIN"/>
    <property type="match status" value="1"/>
</dbReference>
<reference evidence="4 5" key="1">
    <citation type="journal article" date="2011" name="J. Bacteriol.">
        <title>Complete genome sequences of the chemolithoautotrophic Oligotropha carboxidovorans strains OM4 and OM5.</title>
        <authorList>
            <person name="Volland S."/>
            <person name="Rachinger M."/>
            <person name="Strittmatter A."/>
            <person name="Daniel R."/>
            <person name="Gottschalk G."/>
            <person name="Meyer O."/>
        </authorList>
    </citation>
    <scope>NUCLEOTIDE SEQUENCE [LARGE SCALE GENOMIC DNA]</scope>
    <source>
        <strain evidence="5">ATCC 49405 / DSM 1227 / KCTC 32145 / OM5</strain>
    </source>
</reference>
<feature type="domain" description="YhdP central" evidence="3">
    <location>
        <begin position="469"/>
        <end position="971"/>
    </location>
</feature>
<evidence type="ECO:0000259" key="3">
    <source>
        <dbReference type="Pfam" id="PF13116"/>
    </source>
</evidence>
<feature type="compositionally biased region" description="Low complexity" evidence="1">
    <location>
        <begin position="7"/>
        <end position="31"/>
    </location>
</feature>
<dbReference type="OrthoDB" id="7161641at2"/>
<dbReference type="InterPro" id="IPR025263">
    <property type="entry name" value="YhdP_central"/>
</dbReference>
<keyword evidence="2" id="KW-1133">Transmembrane helix</keyword>
<proteinExistence type="predicted"/>
<dbReference type="PATRIC" id="fig|504832.7.peg.2150"/>
<name>F8BW27_AFIC5</name>
<evidence type="ECO:0000256" key="1">
    <source>
        <dbReference type="SAM" id="MobiDB-lite"/>
    </source>
</evidence>
<dbReference type="RefSeq" id="WP_013913144.1">
    <property type="nucleotide sequence ID" value="NC_011386.1"/>
</dbReference>
<evidence type="ECO:0000313" key="5">
    <source>
        <dbReference type="Proteomes" id="UP000007730"/>
    </source>
</evidence>
<dbReference type="GO" id="GO:0005886">
    <property type="term" value="C:plasma membrane"/>
    <property type="evidence" value="ECO:0007669"/>
    <property type="project" value="TreeGrafter"/>
</dbReference>
<dbReference type="STRING" id="504832.OCA5_c20310"/>
<feature type="transmembrane region" description="Helical" evidence="2">
    <location>
        <begin position="73"/>
        <end position="93"/>
    </location>
</feature>
<sequence>MQDFQPQKASRSQADQSDAAQAKAGRAGAPGWQDECCDEARRLLKRRRVGMRVGAPFVRFGHRILDTVWLRRTLATFGVLALVFGVGFFGLWLRLGAGPINLDFVTPWLASAIEENLGRNHTVEVGGTQIERAGRIRVAVRLRDIVVRDANKAIVATAPKAEVRLSGMALLFGTLRAETLRLVDAGLAVRITPDGEIIVSTAGTMQPLATGRVPVKPLVIAPSESTPAPASAPDETGQPQVAVASAPGLLAVMDWLDTLGSKGLDGQSLNEIGLRNGSLIVDDQQSKTEFSFEHINLSLRRPSSGGVTLTVGEDGPDAWSLRVGVGAPENGVRPVHFVANKVPTQNLILAARLKDFTYTTAGMPLSGEIKGEVGRDGLPTYLAGTLSIGKGDIIDRSTPDYPMPIDRFDVRLDWDASRRVMVAPFQVTSGANRVTSLAHLEAPNGHTPNWQLGLSGGTIVLAGPKGENPVIFNRIAVRLRFDTEHRRVLMTQCDISNGEVGVAGSGAVDYSMPAAQVQLGLATTAMPASTLKNIWPILIAPEVREWLIDRVNNGTLQHLDIAVNAPIRTLARGGPPIPDEGLSVDFSASGVELYPLDELPVVHNADLKGHVSGRTVKVTIGQGSVDTPAGRKLAVSDVLFQVPDLVPKPAPASVRFRLDGPVPAAAEILQSDRLKDVSGDAIDPATSKGNIAAVITLNMPLKTALTKEETKYSVSVDLGGVSIDKLAMNQKLEANALKLVADNQGYRVKGDVKIAGQPASLDYHKSTEGDADIRLAATLDDNARARLGIDLGASVSGPIPVKIIGKIGGDNNSKLGVEADLTPAKIDNILPGWTKLAGKTTRMTFNVVQKPQGTRFEDVVVEGSGTSIKGTVEVDQNNDLVSAVFPTFSPSEGDKASLRAERGNDGVLKVTFRGEVFDGRSFIKSALSGSSSSSKSKSSVKLDDFDVDARLGAIAGFYGEALRSVDLKLSRRGGTIRTFALSGKLGRDTALSGSLRSRGQGRDVLYVETKDAGALFRFSDTYSKMVGGQMWVAMDTPSADSAPQEGLLNVTDFVVKGEAALDRVVNNGGAANSRGIQFSRMRTEFTRQTGQLRIKDGVVRGPAVGATIEGDINYAANQVRMSGTFVPMYGLNNMFGQIPIVGLVLGGGSNEGLIGVTYEVVGTPGAPVLRVNPISALAPGLTRKIFEFGTGRQNGPPDFPE</sequence>
<dbReference type="Proteomes" id="UP000007730">
    <property type="component" value="Chromosome"/>
</dbReference>
<keyword evidence="2" id="KW-0812">Transmembrane</keyword>
<keyword evidence="2" id="KW-0472">Membrane</keyword>
<protein>
    <recommendedName>
        <fullName evidence="3">YhdP central domain-containing protein</fullName>
    </recommendedName>
</protein>
<dbReference type="Pfam" id="PF13116">
    <property type="entry name" value="YhdP"/>
    <property type="match status" value="1"/>
</dbReference>
<dbReference type="eggNOG" id="COG3164">
    <property type="taxonomic scope" value="Bacteria"/>
</dbReference>
<gene>
    <name evidence="4" type="ordered locus">OCA5_c20310</name>
</gene>
<dbReference type="HOGENOM" id="CLU_007198_1_0_5"/>
<evidence type="ECO:0000313" key="4">
    <source>
        <dbReference type="EMBL" id="AEI06738.1"/>
    </source>
</evidence>
<dbReference type="GO" id="GO:0090313">
    <property type="term" value="P:regulation of protein targeting to membrane"/>
    <property type="evidence" value="ECO:0007669"/>
    <property type="project" value="TreeGrafter"/>
</dbReference>
<dbReference type="AlphaFoldDB" id="F8BW27"/>